<reference evidence="1" key="1">
    <citation type="journal article" date="2014" name="Nat. Commun.">
        <title>The tobacco genome sequence and its comparison with those of tomato and potato.</title>
        <authorList>
            <person name="Sierro N."/>
            <person name="Battey J.N."/>
            <person name="Ouadi S."/>
            <person name="Bakaher N."/>
            <person name="Bovet L."/>
            <person name="Willig A."/>
            <person name="Goepfert S."/>
            <person name="Peitsch M.C."/>
            <person name="Ivanov N.V."/>
        </authorList>
    </citation>
    <scope>NUCLEOTIDE SEQUENCE [LARGE SCALE GENOMIC DNA]</scope>
</reference>
<gene>
    <name evidence="2" type="primary">LOC142166811</name>
</gene>
<organism evidence="1 2">
    <name type="scientific">Nicotiana tabacum</name>
    <name type="common">Common tobacco</name>
    <dbReference type="NCBI Taxonomy" id="4097"/>
    <lineage>
        <taxon>Eukaryota</taxon>
        <taxon>Viridiplantae</taxon>
        <taxon>Streptophyta</taxon>
        <taxon>Embryophyta</taxon>
        <taxon>Tracheophyta</taxon>
        <taxon>Spermatophyta</taxon>
        <taxon>Magnoliopsida</taxon>
        <taxon>eudicotyledons</taxon>
        <taxon>Gunneridae</taxon>
        <taxon>Pentapetalae</taxon>
        <taxon>asterids</taxon>
        <taxon>lamiids</taxon>
        <taxon>Solanales</taxon>
        <taxon>Solanaceae</taxon>
        <taxon>Nicotianoideae</taxon>
        <taxon>Nicotianeae</taxon>
        <taxon>Nicotiana</taxon>
    </lineage>
</organism>
<name>A0AC58SBH6_TOBAC</name>
<reference evidence="2" key="2">
    <citation type="submission" date="2025-08" db="UniProtKB">
        <authorList>
            <consortium name="RefSeq"/>
        </authorList>
    </citation>
    <scope>IDENTIFICATION</scope>
    <source>
        <tissue evidence="2">Leaf</tissue>
    </source>
</reference>
<evidence type="ECO:0000313" key="1">
    <source>
        <dbReference type="Proteomes" id="UP000790787"/>
    </source>
</evidence>
<evidence type="ECO:0000313" key="2">
    <source>
        <dbReference type="RefSeq" id="XP_075082323.1"/>
    </source>
</evidence>
<accession>A0AC58SBH6</accession>
<protein>
    <submittedName>
        <fullName evidence="2">Uncharacterized protein LOC142166811</fullName>
    </submittedName>
</protein>
<sequence length="374" mass="42314">MGFKRNDFPLIKAFIAMVKIQFKSFVQIIRSDNAFELGSSNYGNEFFIENGIIHQTSCPHTPQQNGVIERKHRYLLETLRALLFHSHLPIKFLGDCVLTATYLINRFPSKLLNNKTPFELLFGQPPSYNHIKTFGCLCFTTVPKYHRDKFQPRADPCVFLGYPLAKKGYKLYNLKTKLTLISRDVVFHEIFPFAPSFKQPSAPPPLNPVPSWSLLVDNSLYDPPYPHQSPVLSPSTSVSPSPPSQTSASFPSQPSTSSHTPPAPRRSSRTHIPPAHLKQYVCNLPPSLFGLHSLVNTVEIEPGSYQQAASIPAWQEAMWKEFEALEANHTWSIVQLPPGKKPIDWLLGVTPRLRVWTSMKYSHLMSNFSLLTST</sequence>
<dbReference type="RefSeq" id="XP_075082323.1">
    <property type="nucleotide sequence ID" value="XM_075226222.1"/>
</dbReference>
<proteinExistence type="predicted"/>
<keyword evidence="1" id="KW-1185">Reference proteome</keyword>
<dbReference type="Proteomes" id="UP000790787">
    <property type="component" value="Chromosome 12"/>
</dbReference>